<proteinExistence type="predicted"/>
<sequence>MGGVREQFGSGPPRVVLIIALSLGVLLAAGVATLGVLSGGTGEHARPDAGAAADTTADRSGPLALPPVKAPEANSAECTTVLGALPDELRVDGSAVPRRELAVPKPAGTVAWGDAEHDPVSLRCGLTAPAELKPTSELMVISGVSWLPISSGETTTWLAVDRPVYVAVTGSNDTGIGPVQDVSRILDQHLPEREVFD</sequence>
<evidence type="ECO:0000313" key="4">
    <source>
        <dbReference type="Proteomes" id="UP000199213"/>
    </source>
</evidence>
<evidence type="ECO:0000313" key="3">
    <source>
        <dbReference type="EMBL" id="SDK85071.1"/>
    </source>
</evidence>
<name>A0A1G9F9N8_ACTMZ</name>
<accession>A0A1G9F9N8</accession>
<dbReference type="Pfam" id="PF12028">
    <property type="entry name" value="DUF3515"/>
    <property type="match status" value="1"/>
</dbReference>
<gene>
    <name evidence="3" type="ORF">SAMN04487820_11460</name>
</gene>
<evidence type="ECO:0008006" key="5">
    <source>
        <dbReference type="Google" id="ProtNLM"/>
    </source>
</evidence>
<reference evidence="4" key="1">
    <citation type="submission" date="2016-10" db="EMBL/GenBank/DDBJ databases">
        <authorList>
            <person name="Varghese N."/>
            <person name="Submissions S."/>
        </authorList>
    </citation>
    <scope>NUCLEOTIDE SEQUENCE [LARGE SCALE GENOMIC DNA]</scope>
    <source>
        <strain evidence="4">DSM 45460</strain>
    </source>
</reference>
<dbReference type="InterPro" id="IPR021903">
    <property type="entry name" value="DUF3515"/>
</dbReference>
<organism evidence="3 4">
    <name type="scientific">Actinopolyspora mzabensis</name>
    <dbReference type="NCBI Taxonomy" id="995066"/>
    <lineage>
        <taxon>Bacteria</taxon>
        <taxon>Bacillati</taxon>
        <taxon>Actinomycetota</taxon>
        <taxon>Actinomycetes</taxon>
        <taxon>Actinopolysporales</taxon>
        <taxon>Actinopolysporaceae</taxon>
        <taxon>Actinopolyspora</taxon>
    </lineage>
</organism>
<dbReference type="EMBL" id="FNFM01000014">
    <property type="protein sequence ID" value="SDK85071.1"/>
    <property type="molecule type" value="Genomic_DNA"/>
</dbReference>
<keyword evidence="2" id="KW-1133">Transmembrane helix</keyword>
<protein>
    <recommendedName>
        <fullName evidence="5">DUF3515 domain-containing protein</fullName>
    </recommendedName>
</protein>
<keyword evidence="2" id="KW-0472">Membrane</keyword>
<keyword evidence="2" id="KW-0812">Transmembrane</keyword>
<keyword evidence="4" id="KW-1185">Reference proteome</keyword>
<feature type="transmembrane region" description="Helical" evidence="2">
    <location>
        <begin position="15"/>
        <end position="37"/>
    </location>
</feature>
<evidence type="ECO:0000256" key="1">
    <source>
        <dbReference type="SAM" id="MobiDB-lite"/>
    </source>
</evidence>
<dbReference type="AlphaFoldDB" id="A0A1G9F9N8"/>
<evidence type="ECO:0000256" key="2">
    <source>
        <dbReference type="SAM" id="Phobius"/>
    </source>
</evidence>
<feature type="region of interest" description="Disordered" evidence="1">
    <location>
        <begin position="41"/>
        <end position="70"/>
    </location>
</feature>
<dbReference type="Proteomes" id="UP000199213">
    <property type="component" value="Unassembled WGS sequence"/>
</dbReference>